<dbReference type="EMBL" id="QNGE01001820">
    <property type="protein sequence ID" value="KAA3676766.1"/>
    <property type="molecule type" value="Genomic_DNA"/>
</dbReference>
<keyword evidence="2" id="KW-1185">Reference proteome</keyword>
<organism evidence="1 2">
    <name type="scientific">Paragonimus westermani</name>
    <dbReference type="NCBI Taxonomy" id="34504"/>
    <lineage>
        <taxon>Eukaryota</taxon>
        <taxon>Metazoa</taxon>
        <taxon>Spiralia</taxon>
        <taxon>Lophotrochozoa</taxon>
        <taxon>Platyhelminthes</taxon>
        <taxon>Trematoda</taxon>
        <taxon>Digenea</taxon>
        <taxon>Plagiorchiida</taxon>
        <taxon>Troglotremata</taxon>
        <taxon>Troglotrematidae</taxon>
        <taxon>Paragonimus</taxon>
    </lineage>
</organism>
<dbReference type="Proteomes" id="UP000324629">
    <property type="component" value="Unassembled WGS sequence"/>
</dbReference>
<protein>
    <submittedName>
        <fullName evidence="1">Uncharacterized protein</fullName>
    </submittedName>
</protein>
<evidence type="ECO:0000313" key="2">
    <source>
        <dbReference type="Proteomes" id="UP000324629"/>
    </source>
</evidence>
<accession>A0A5J4NMD2</accession>
<sequence>MYPSDPWDSISEEELTKLPRRLGELELPREWFTNSNSCFQKEPGVYVTTTDISLVSVAPKLPTGFILRQLTRPRESSTHLNLALYDQTRRNLPLGLRRTYQHIEHHLDVLKITAHFHSRHPATWRPQVHAQASQTGHDYRSWCDLRRLEATVGNDTRFLTSTADDSRWEQFRHQQNRILMLKEQTVPEASDPMAEKASNYLTKWQLMGWRGPVEAPPIYWQSIDSMKLW</sequence>
<name>A0A5J4NMD2_9TREM</name>
<reference evidence="1 2" key="1">
    <citation type="journal article" date="2019" name="Gigascience">
        <title>Whole-genome sequence of the oriental lung fluke Paragonimus westermani.</title>
        <authorList>
            <person name="Oey H."/>
            <person name="Zakrzewski M."/>
            <person name="Narain K."/>
            <person name="Devi K.R."/>
            <person name="Agatsuma T."/>
            <person name="Nawaratna S."/>
            <person name="Gobert G.N."/>
            <person name="Jones M.K."/>
            <person name="Ragan M.A."/>
            <person name="McManus D.P."/>
            <person name="Krause L."/>
        </authorList>
    </citation>
    <scope>NUCLEOTIDE SEQUENCE [LARGE SCALE GENOMIC DNA]</scope>
    <source>
        <strain evidence="1 2">IND2009</strain>
    </source>
</reference>
<comment type="caution">
    <text evidence="1">The sequence shown here is derived from an EMBL/GenBank/DDBJ whole genome shotgun (WGS) entry which is preliminary data.</text>
</comment>
<evidence type="ECO:0000313" key="1">
    <source>
        <dbReference type="EMBL" id="KAA3676766.1"/>
    </source>
</evidence>
<gene>
    <name evidence="1" type="ORF">DEA37_0014204</name>
</gene>
<proteinExistence type="predicted"/>
<dbReference type="AlphaFoldDB" id="A0A5J4NMD2"/>